<accession>A0A9E7ZNA4</accession>
<dbReference type="GO" id="GO:0016758">
    <property type="term" value="F:hexosyltransferase activity"/>
    <property type="evidence" value="ECO:0007669"/>
    <property type="project" value="TreeGrafter"/>
</dbReference>
<sequence length="270" mass="30010">MPSETMPGLEAGGLPPRRSQILNGRFDRLTADQTVEELIRAVRAGERGILSTVNVAILMMMRSSPRLQRFVDSSRWTVADGQPLVWASHLWQQPLPERVAGIDLIDKLCARAVEEGIGVYFLGAEASILRATVGVLQNRHRGLDVRGYADGYFGPGQAEARARAVAESGAKLLFVAMGVPRQEYFIEEQWKNLGAQVVIGVGGSFDVIAGLRRRAPVFMQRAGLEWAYRLAQEPRRLFKRYLVTNSQFVGLISWSALSQISHIRRATPRL</sequence>
<organism evidence="3">
    <name type="scientific">Bosea sp. NBC_00436</name>
    <dbReference type="NCBI Taxonomy" id="2969620"/>
    <lineage>
        <taxon>Bacteria</taxon>
        <taxon>Pseudomonadati</taxon>
        <taxon>Pseudomonadota</taxon>
        <taxon>Alphaproteobacteria</taxon>
        <taxon>Hyphomicrobiales</taxon>
        <taxon>Boseaceae</taxon>
        <taxon>Bosea</taxon>
    </lineage>
</organism>
<reference evidence="3" key="1">
    <citation type="submission" date="2022-08" db="EMBL/GenBank/DDBJ databases">
        <title>Complete Genome Sequences of 2 Bosea sp. soil isolates.</title>
        <authorList>
            <person name="Alvarez Arevalo M."/>
            <person name="Sterndorff E.B."/>
            <person name="Faurdal D."/>
            <person name="Joergensen T.S."/>
            <person name="Weber T."/>
        </authorList>
    </citation>
    <scope>NUCLEOTIDE SEQUENCE</scope>
    <source>
        <strain evidence="3">NBC_00436</strain>
    </source>
</reference>
<dbReference type="AlphaFoldDB" id="A0A9E7ZNA4"/>
<keyword evidence="1" id="KW-0328">Glycosyltransferase</keyword>
<keyword evidence="2" id="KW-0808">Transferase</keyword>
<dbReference type="PANTHER" id="PTHR34136">
    <property type="match status" value="1"/>
</dbReference>
<evidence type="ECO:0000256" key="2">
    <source>
        <dbReference type="ARBA" id="ARBA00022679"/>
    </source>
</evidence>
<dbReference type="EMBL" id="CP102774">
    <property type="protein sequence ID" value="UZF87124.1"/>
    <property type="molecule type" value="Genomic_DNA"/>
</dbReference>
<evidence type="ECO:0000313" key="3">
    <source>
        <dbReference type="EMBL" id="UZF87124.1"/>
    </source>
</evidence>
<dbReference type="NCBIfam" id="TIGR00696">
    <property type="entry name" value="wecG_tagA_cpsF"/>
    <property type="match status" value="1"/>
</dbReference>
<protein>
    <submittedName>
        <fullName evidence="3">WecB/TagA/CpsF family glycosyltransferase</fullName>
    </submittedName>
</protein>
<evidence type="ECO:0000256" key="1">
    <source>
        <dbReference type="ARBA" id="ARBA00022676"/>
    </source>
</evidence>
<dbReference type="PANTHER" id="PTHR34136:SF1">
    <property type="entry name" value="UDP-N-ACETYL-D-MANNOSAMINURONIC ACID TRANSFERASE"/>
    <property type="match status" value="1"/>
</dbReference>
<dbReference type="InterPro" id="IPR004629">
    <property type="entry name" value="WecG_TagA_CpsF"/>
</dbReference>
<proteinExistence type="predicted"/>
<gene>
    <name evidence="3" type="ORF">NWE54_25810</name>
</gene>
<dbReference type="Pfam" id="PF03808">
    <property type="entry name" value="Glyco_tran_WecG"/>
    <property type="match status" value="1"/>
</dbReference>
<name>A0A9E7ZNA4_9HYPH</name>
<dbReference type="CDD" id="cd06533">
    <property type="entry name" value="Glyco_transf_WecG_TagA"/>
    <property type="match status" value="1"/>
</dbReference>